<gene>
    <name evidence="2" type="ORF">Satyrvirus20_8</name>
</gene>
<keyword evidence="1" id="KW-0472">Membrane</keyword>
<proteinExistence type="predicted"/>
<accession>A0A3G5AGS4</accession>
<feature type="transmembrane region" description="Helical" evidence="1">
    <location>
        <begin position="124"/>
        <end position="142"/>
    </location>
</feature>
<sequence length="155" mass="17656">MSYQFSPMDHDNSSSTFATLDVAFNKSLPMHEFQKKMVSKNPLMSQTFENDEPVSALSHLSEEKMNDDVDSAINSFYNGCGTAKVIEEAPINSPNYMENFGPTYVWDKNNQTLYKVNETNGMNIIKIILIVIIVVLLVYGGYKLYTNKKMKNEFI</sequence>
<organism evidence="2">
    <name type="scientific">Satyrvirus sp</name>
    <dbReference type="NCBI Taxonomy" id="2487771"/>
    <lineage>
        <taxon>Viruses</taxon>
        <taxon>Varidnaviria</taxon>
        <taxon>Bamfordvirae</taxon>
        <taxon>Nucleocytoviricota</taxon>
        <taxon>Megaviricetes</taxon>
        <taxon>Imitervirales</taxon>
        <taxon>Mimiviridae</taxon>
        <taxon>Megamimivirinae</taxon>
    </lineage>
</organism>
<keyword evidence="1" id="KW-1133">Transmembrane helix</keyword>
<protein>
    <submittedName>
        <fullName evidence="2">Uncharacterized protein</fullName>
    </submittedName>
</protein>
<reference evidence="2" key="1">
    <citation type="submission" date="2018-10" db="EMBL/GenBank/DDBJ databases">
        <title>Hidden diversity of soil giant viruses.</title>
        <authorList>
            <person name="Schulz F."/>
            <person name="Alteio L."/>
            <person name="Goudeau D."/>
            <person name="Ryan E.M."/>
            <person name="Malmstrom R.R."/>
            <person name="Blanchard J."/>
            <person name="Woyke T."/>
        </authorList>
    </citation>
    <scope>NUCLEOTIDE SEQUENCE</scope>
    <source>
        <strain evidence="2">SAV1</strain>
    </source>
</reference>
<dbReference type="EMBL" id="MK072456">
    <property type="protein sequence ID" value="AYV85501.1"/>
    <property type="molecule type" value="Genomic_DNA"/>
</dbReference>
<keyword evidence="1" id="KW-0812">Transmembrane</keyword>
<evidence type="ECO:0000313" key="2">
    <source>
        <dbReference type="EMBL" id="AYV85501.1"/>
    </source>
</evidence>
<evidence type="ECO:0000256" key="1">
    <source>
        <dbReference type="SAM" id="Phobius"/>
    </source>
</evidence>
<name>A0A3G5AGS4_9VIRU</name>